<gene>
    <name evidence="9" type="ORF">PF002_g22300</name>
    <name evidence="10" type="ORF">PF008_g7235</name>
    <name evidence="8" type="ORF">PF011_g8514</name>
</gene>
<dbReference type="EMBL" id="QXGD01001797">
    <property type="protein sequence ID" value="KAE9198899.1"/>
    <property type="molecule type" value="Genomic_DNA"/>
</dbReference>
<dbReference type="Gene3D" id="1.25.40.20">
    <property type="entry name" value="Ankyrin repeat-containing domain"/>
    <property type="match status" value="1"/>
</dbReference>
<organism evidence="8 12">
    <name type="scientific">Phytophthora fragariae</name>
    <dbReference type="NCBI Taxonomy" id="53985"/>
    <lineage>
        <taxon>Eukaryota</taxon>
        <taxon>Sar</taxon>
        <taxon>Stramenopiles</taxon>
        <taxon>Oomycota</taxon>
        <taxon>Peronosporomycetes</taxon>
        <taxon>Peronosporales</taxon>
        <taxon>Peronosporaceae</taxon>
        <taxon>Phytophthora</taxon>
    </lineage>
</organism>
<dbReference type="InterPro" id="IPR036116">
    <property type="entry name" value="FN3_sf"/>
</dbReference>
<feature type="region of interest" description="Disordered" evidence="5">
    <location>
        <begin position="419"/>
        <end position="441"/>
    </location>
</feature>
<proteinExistence type="predicted"/>
<dbReference type="PROSITE" id="PS50088">
    <property type="entry name" value="ANK_REPEAT"/>
    <property type="match status" value="2"/>
</dbReference>
<dbReference type="PANTHER" id="PTHR24171">
    <property type="entry name" value="ANKYRIN REPEAT DOMAIN-CONTAINING PROTEIN 39-RELATED"/>
    <property type="match status" value="1"/>
</dbReference>
<dbReference type="SUPFAM" id="SSF47473">
    <property type="entry name" value="EF-hand"/>
    <property type="match status" value="1"/>
</dbReference>
<evidence type="ECO:0000313" key="11">
    <source>
        <dbReference type="Proteomes" id="UP000440367"/>
    </source>
</evidence>
<evidence type="ECO:0000313" key="12">
    <source>
        <dbReference type="Proteomes" id="UP000460718"/>
    </source>
</evidence>
<evidence type="ECO:0000259" key="6">
    <source>
        <dbReference type="PROSITE" id="PS50222"/>
    </source>
</evidence>
<name>A0A6A3LC10_9STRA</name>
<feature type="domain" description="EF-hand" evidence="6">
    <location>
        <begin position="6"/>
        <end position="41"/>
    </location>
</feature>
<dbReference type="Pfam" id="PF12796">
    <property type="entry name" value="Ank_2"/>
    <property type="match status" value="1"/>
</dbReference>
<dbReference type="PROSITE" id="PS50853">
    <property type="entry name" value="FN3"/>
    <property type="match status" value="1"/>
</dbReference>
<dbReference type="InterPro" id="IPR002048">
    <property type="entry name" value="EF_hand_dom"/>
</dbReference>
<feature type="repeat" description="ANK" evidence="4">
    <location>
        <begin position="133"/>
        <end position="165"/>
    </location>
</feature>
<feature type="domain" description="Fibronectin type-III" evidence="7">
    <location>
        <begin position="227"/>
        <end position="322"/>
    </location>
</feature>
<evidence type="ECO:0000256" key="5">
    <source>
        <dbReference type="SAM" id="MobiDB-lite"/>
    </source>
</evidence>
<dbReference type="Proteomes" id="UP000486351">
    <property type="component" value="Unassembled WGS sequence"/>
</dbReference>
<keyword evidence="1" id="KW-0677">Repeat</keyword>
<dbReference type="SMART" id="SM00054">
    <property type="entry name" value="EFh"/>
    <property type="match status" value="2"/>
</dbReference>
<dbReference type="SUPFAM" id="SSF48403">
    <property type="entry name" value="Ankyrin repeat"/>
    <property type="match status" value="1"/>
</dbReference>
<dbReference type="Pfam" id="PF00041">
    <property type="entry name" value="fn3"/>
    <property type="match status" value="1"/>
</dbReference>
<dbReference type="Gene3D" id="1.10.238.10">
    <property type="entry name" value="EF-hand"/>
    <property type="match status" value="1"/>
</dbReference>
<dbReference type="SMART" id="SM00248">
    <property type="entry name" value="ANK"/>
    <property type="match status" value="3"/>
</dbReference>
<dbReference type="Pfam" id="PF13499">
    <property type="entry name" value="EF-hand_7"/>
    <property type="match status" value="1"/>
</dbReference>
<dbReference type="InterPro" id="IPR013783">
    <property type="entry name" value="Ig-like_fold"/>
</dbReference>
<dbReference type="EMBL" id="QXFY01000301">
    <property type="protein sequence ID" value="KAE9348704.1"/>
    <property type="molecule type" value="Genomic_DNA"/>
</dbReference>
<dbReference type="SMART" id="SM00060">
    <property type="entry name" value="FN3"/>
    <property type="match status" value="2"/>
</dbReference>
<evidence type="ECO:0000313" key="13">
    <source>
        <dbReference type="Proteomes" id="UP000486351"/>
    </source>
</evidence>
<dbReference type="InterPro" id="IPR011992">
    <property type="entry name" value="EF-hand-dom_pair"/>
</dbReference>
<dbReference type="Proteomes" id="UP000440367">
    <property type="component" value="Unassembled WGS sequence"/>
</dbReference>
<evidence type="ECO:0000313" key="10">
    <source>
        <dbReference type="EMBL" id="KAE9348704.1"/>
    </source>
</evidence>
<feature type="domain" description="EF-hand" evidence="6">
    <location>
        <begin position="42"/>
        <end position="77"/>
    </location>
</feature>
<dbReference type="InterPro" id="IPR003961">
    <property type="entry name" value="FN3_dom"/>
</dbReference>
<dbReference type="GO" id="GO:0005509">
    <property type="term" value="F:calcium ion binding"/>
    <property type="evidence" value="ECO:0007669"/>
    <property type="project" value="InterPro"/>
</dbReference>
<accession>A0A6A3LC10</accession>
<evidence type="ECO:0000256" key="1">
    <source>
        <dbReference type="ARBA" id="ARBA00022737"/>
    </source>
</evidence>
<dbReference type="CDD" id="cd00063">
    <property type="entry name" value="FN3"/>
    <property type="match status" value="2"/>
</dbReference>
<evidence type="ECO:0000256" key="4">
    <source>
        <dbReference type="PROSITE-ProRule" id="PRU00023"/>
    </source>
</evidence>
<protein>
    <submittedName>
        <fullName evidence="8">Uncharacterized protein</fullName>
    </submittedName>
</protein>
<evidence type="ECO:0000259" key="7">
    <source>
        <dbReference type="PROSITE" id="PS50853"/>
    </source>
</evidence>
<keyword evidence="3 4" id="KW-0040">ANK repeat</keyword>
<reference evidence="12 13" key="1">
    <citation type="submission" date="2018-09" db="EMBL/GenBank/DDBJ databases">
        <title>Genomic investigation of the strawberry pathogen Phytophthora fragariae indicates pathogenicity is determined by transcriptional variation in three key races.</title>
        <authorList>
            <person name="Adams T.M."/>
            <person name="Armitage A.D."/>
            <person name="Sobczyk M.K."/>
            <person name="Bates H.J."/>
            <person name="Dunwell J.M."/>
            <person name="Nellist C.F."/>
            <person name="Harrison R.J."/>
        </authorList>
    </citation>
    <scope>NUCLEOTIDE SEQUENCE [LARGE SCALE GENOMIC DNA]</scope>
    <source>
        <strain evidence="9 11">BC-1</strain>
        <strain evidence="10 13">NOV-77</strain>
        <strain evidence="8 12">SCRP245</strain>
    </source>
</reference>
<dbReference type="SUPFAM" id="SSF49265">
    <property type="entry name" value="Fibronectin type III"/>
    <property type="match status" value="1"/>
</dbReference>
<dbReference type="EMBL" id="QXFW01000402">
    <property type="protein sequence ID" value="KAE9013373.1"/>
    <property type="molecule type" value="Genomic_DNA"/>
</dbReference>
<dbReference type="PROSITE" id="PS50297">
    <property type="entry name" value="ANK_REP_REGION"/>
    <property type="match status" value="2"/>
</dbReference>
<evidence type="ECO:0000313" key="8">
    <source>
        <dbReference type="EMBL" id="KAE9013373.1"/>
    </source>
</evidence>
<dbReference type="Gene3D" id="2.60.40.10">
    <property type="entry name" value="Immunoglobulins"/>
    <property type="match status" value="1"/>
</dbReference>
<evidence type="ECO:0000313" key="9">
    <source>
        <dbReference type="EMBL" id="KAE9198899.1"/>
    </source>
</evidence>
<dbReference type="InterPro" id="IPR002110">
    <property type="entry name" value="Ankyrin_rpt"/>
</dbReference>
<dbReference type="InterPro" id="IPR018247">
    <property type="entry name" value="EF_Hand_1_Ca_BS"/>
</dbReference>
<dbReference type="PROSITE" id="PS00018">
    <property type="entry name" value="EF_HAND_1"/>
    <property type="match status" value="2"/>
</dbReference>
<evidence type="ECO:0000256" key="3">
    <source>
        <dbReference type="ARBA" id="ARBA00023043"/>
    </source>
</evidence>
<dbReference type="AlphaFoldDB" id="A0A6A3LC10"/>
<comment type="caution">
    <text evidence="8">The sequence shown here is derived from an EMBL/GenBank/DDBJ whole genome shotgun (WGS) entry which is preliminary data.</text>
</comment>
<dbReference type="Proteomes" id="UP000460718">
    <property type="component" value="Unassembled WGS sequence"/>
</dbReference>
<keyword evidence="2" id="KW-0106">Calcium</keyword>
<sequence length="441" mass="48121">MADDKELRETVRAAFACYDEDSSGWIDAAELRHLVADLGGVLTERDFRKALQILDRDDNGVIDQEEFTEWWVERPEASGEVEKMLARLKELGRQRFKVDIHTACWNGFEDVVGRLVEDGSELINQKDSSEYGNLNSPLHYAAYQGHARVCDILIKRGASVNAVNGSGCTPIFFAAQQGHVDVVKLLLQNDAELRVPESKHGLTPVDVCTTLAITELFRNLSGKPPSTPAAPTLETLSDTELKILWSPPRPNLDEVVPVSGYKIKISSASSPPKIMLAVAFPTETSIGGLSADTEYAAAICAINLHGMSEFSVDSDPVKTRKAKPAAPVLRVTGTGPTELTLIWESVFKTDDVSINATTLEKLLPDHRYKLRAAVINDDGQQTLSDAIAARTAGKAAVKRSTSGTLFGAVNIMRAFASNTSEAKESKENDTIRPRTSHEYAQ</sequence>
<evidence type="ECO:0000256" key="2">
    <source>
        <dbReference type="ARBA" id="ARBA00022837"/>
    </source>
</evidence>
<dbReference type="CDD" id="cd00051">
    <property type="entry name" value="EFh"/>
    <property type="match status" value="1"/>
</dbReference>
<dbReference type="InterPro" id="IPR036770">
    <property type="entry name" value="Ankyrin_rpt-contain_sf"/>
</dbReference>
<feature type="compositionally biased region" description="Basic and acidic residues" evidence="5">
    <location>
        <begin position="421"/>
        <end position="441"/>
    </location>
</feature>
<feature type="repeat" description="ANK" evidence="4">
    <location>
        <begin position="166"/>
        <end position="198"/>
    </location>
</feature>
<dbReference type="PROSITE" id="PS50222">
    <property type="entry name" value="EF_HAND_2"/>
    <property type="match status" value="2"/>
</dbReference>